<dbReference type="Gene3D" id="1.10.150.310">
    <property type="entry name" value="Tex RuvX-like domain-like"/>
    <property type="match status" value="1"/>
</dbReference>
<keyword evidence="1" id="KW-0812">Transmembrane</keyword>
<dbReference type="AlphaFoldDB" id="F0GUB0"/>
<dbReference type="InterPro" id="IPR003583">
    <property type="entry name" value="Hlx-hairpin-Hlx_DNA-bd_motif"/>
</dbReference>
<dbReference type="Gene3D" id="3.10.560.10">
    <property type="entry name" value="Outer membrane lipoprotein wza domain like"/>
    <property type="match status" value="1"/>
</dbReference>
<keyword evidence="4" id="KW-1185">Reference proteome</keyword>
<dbReference type="InterPro" id="IPR051675">
    <property type="entry name" value="Endo/Exo/Phosphatase_dom_1"/>
</dbReference>
<accession>F0GUB0</accession>
<feature type="domain" description="Helix-hairpin-helix DNA-binding motif class 1" evidence="2">
    <location>
        <begin position="190"/>
        <end position="209"/>
    </location>
</feature>
<evidence type="ECO:0000313" key="3">
    <source>
        <dbReference type="EMBL" id="EGC82353.1"/>
    </source>
</evidence>
<dbReference type="GO" id="GO:0015628">
    <property type="term" value="P:protein secretion by the type II secretion system"/>
    <property type="evidence" value="ECO:0007669"/>
    <property type="project" value="TreeGrafter"/>
</dbReference>
<dbReference type="InterPro" id="IPR004509">
    <property type="entry name" value="Competence_ComEA_HhH"/>
</dbReference>
<dbReference type="InterPro" id="IPR010994">
    <property type="entry name" value="RuvA_2-like"/>
</dbReference>
<name>F0GUB0_9FIRM</name>
<dbReference type="EMBL" id="AEXM01000012">
    <property type="protein sequence ID" value="EGC82353.1"/>
    <property type="molecule type" value="Genomic_DNA"/>
</dbReference>
<dbReference type="PANTHER" id="PTHR21180">
    <property type="entry name" value="ENDONUCLEASE/EXONUCLEASE/PHOSPHATASE FAMILY DOMAIN-CONTAINING PROTEIN 1"/>
    <property type="match status" value="1"/>
</dbReference>
<dbReference type="RefSeq" id="WP_004834163.1">
    <property type="nucleotide sequence ID" value="NZ_AEXM01000012.1"/>
</dbReference>
<dbReference type="eggNOG" id="COG1555">
    <property type="taxonomic scope" value="Bacteria"/>
</dbReference>
<dbReference type="Pfam" id="PF12836">
    <property type="entry name" value="HHH_3"/>
    <property type="match status" value="1"/>
</dbReference>
<evidence type="ECO:0000313" key="4">
    <source>
        <dbReference type="Proteomes" id="UP000005286"/>
    </source>
</evidence>
<dbReference type="Proteomes" id="UP000005286">
    <property type="component" value="Unassembled WGS sequence"/>
</dbReference>
<reference evidence="3 4" key="1">
    <citation type="submission" date="2011-01" db="EMBL/GenBank/DDBJ databases">
        <authorList>
            <person name="Durkin A.S."/>
            <person name="Madupu R."/>
            <person name="Torralba M."/>
            <person name="Gillis M."/>
            <person name="Methe B."/>
            <person name="Sutton G."/>
            <person name="Nelson K.E."/>
        </authorList>
    </citation>
    <scope>NUCLEOTIDE SEQUENCE [LARGE SCALE GENOMIC DNA]</scope>
    <source>
        <strain evidence="3 4">ACS-065-V-Col13</strain>
    </source>
</reference>
<keyword evidence="1" id="KW-0472">Membrane</keyword>
<keyword evidence="1" id="KW-1133">Transmembrane helix</keyword>
<evidence type="ECO:0000256" key="1">
    <source>
        <dbReference type="SAM" id="Phobius"/>
    </source>
</evidence>
<evidence type="ECO:0000259" key="2">
    <source>
        <dbReference type="SMART" id="SM00278"/>
    </source>
</evidence>
<dbReference type="NCBIfam" id="TIGR00426">
    <property type="entry name" value="competence protein ComEA helix-hairpin-helix repeat region"/>
    <property type="match status" value="1"/>
</dbReference>
<protein>
    <submittedName>
        <fullName evidence="3">ComEA protein</fullName>
    </submittedName>
</protein>
<organism evidence="3 4">
    <name type="scientific">Anaerococcus prevotii ACS-065-V-Col13</name>
    <dbReference type="NCBI Taxonomy" id="879305"/>
    <lineage>
        <taxon>Bacteria</taxon>
        <taxon>Bacillati</taxon>
        <taxon>Bacillota</taxon>
        <taxon>Tissierellia</taxon>
        <taxon>Tissierellales</taxon>
        <taxon>Peptoniphilaceae</taxon>
        <taxon>Anaerococcus</taxon>
    </lineage>
</organism>
<dbReference type="PANTHER" id="PTHR21180:SF32">
    <property type="entry name" value="ENDONUCLEASE_EXONUCLEASE_PHOSPHATASE FAMILY DOMAIN-CONTAINING PROTEIN 1"/>
    <property type="match status" value="1"/>
</dbReference>
<sequence>MSDDKKDKIIYGLIVAVVVLLANFIYSNDVGGFFGNDNRISLIDQDKLEDNKIDDSLDVEDESIDKTVKKVYISGEINNPGVYEIRDEQRLEDLIKEAGGLTNEADDRNLNLAQRLEDQMKIYIPNINEENLLENTDRNQEALPVSNTDSSLVNINTANKDELMSLPNIGDKRAEAIIEYRKTQKFEKIEDIKNVTGIGEKYYEALKDLITV</sequence>
<proteinExistence type="predicted"/>
<dbReference type="GO" id="GO:0006281">
    <property type="term" value="P:DNA repair"/>
    <property type="evidence" value="ECO:0007669"/>
    <property type="project" value="InterPro"/>
</dbReference>
<dbReference type="PATRIC" id="fig|879305.3.peg.390"/>
<dbReference type="GO" id="GO:0003677">
    <property type="term" value="F:DNA binding"/>
    <property type="evidence" value="ECO:0007669"/>
    <property type="project" value="InterPro"/>
</dbReference>
<feature type="domain" description="Helix-hairpin-helix DNA-binding motif class 1" evidence="2">
    <location>
        <begin position="161"/>
        <end position="180"/>
    </location>
</feature>
<dbReference type="SMART" id="SM00278">
    <property type="entry name" value="HhH1"/>
    <property type="match status" value="2"/>
</dbReference>
<dbReference type="Pfam" id="PF10531">
    <property type="entry name" value="SLBB"/>
    <property type="match status" value="1"/>
</dbReference>
<gene>
    <name evidence="3" type="ORF">HMPREF9290_1331</name>
</gene>
<dbReference type="eggNOG" id="COG1596">
    <property type="taxonomic scope" value="Bacteria"/>
</dbReference>
<dbReference type="STRING" id="879305.HMPREF9290_1331"/>
<dbReference type="InterPro" id="IPR019554">
    <property type="entry name" value="Soluble_ligand-bd"/>
</dbReference>
<feature type="transmembrane region" description="Helical" evidence="1">
    <location>
        <begin position="9"/>
        <end position="26"/>
    </location>
</feature>
<dbReference type="SUPFAM" id="SSF47781">
    <property type="entry name" value="RuvA domain 2-like"/>
    <property type="match status" value="1"/>
</dbReference>
<comment type="caution">
    <text evidence="3">The sequence shown here is derived from an EMBL/GenBank/DDBJ whole genome shotgun (WGS) entry which is preliminary data.</text>
</comment>
<dbReference type="GO" id="GO:0015627">
    <property type="term" value="C:type II protein secretion system complex"/>
    <property type="evidence" value="ECO:0007669"/>
    <property type="project" value="TreeGrafter"/>
</dbReference>